<dbReference type="AlphaFoldDB" id="A0AAN9T5C6"/>
<protein>
    <submittedName>
        <fullName evidence="1">Uncharacterized protein</fullName>
    </submittedName>
</protein>
<evidence type="ECO:0000313" key="1">
    <source>
        <dbReference type="EMBL" id="KAK7571183.1"/>
    </source>
</evidence>
<dbReference type="EMBL" id="JBBCAQ010000041">
    <property type="protein sequence ID" value="KAK7571183.1"/>
    <property type="molecule type" value="Genomic_DNA"/>
</dbReference>
<proteinExistence type="predicted"/>
<accession>A0AAN9T5C6</accession>
<gene>
    <name evidence="1" type="ORF">V9T40_014787</name>
</gene>
<sequence>MRPCSTDNQKKVILIFHNDNNHSYPNRRQIPNDTKMPIQQPSHAKIRTSYKAKFNHILRKRILAASGSAPVLHFSACETESKKMRLIIIQFNLRLHRKASSGASNCRLASFNSPQIRAFKANVRHCGPLAHRKARDNDEDQIL</sequence>
<reference evidence="1 2" key="1">
    <citation type="submission" date="2024-03" db="EMBL/GenBank/DDBJ databases">
        <title>Adaptation during the transition from Ophiocordyceps entomopathogen to insect associate is accompanied by gene loss and intensified selection.</title>
        <authorList>
            <person name="Ward C.M."/>
            <person name="Onetto C.A."/>
            <person name="Borneman A.R."/>
        </authorList>
    </citation>
    <scope>NUCLEOTIDE SEQUENCE [LARGE SCALE GENOMIC DNA]</scope>
    <source>
        <strain evidence="1">AWRI1</strain>
        <tissue evidence="1">Single Adult Female</tissue>
    </source>
</reference>
<evidence type="ECO:0000313" key="2">
    <source>
        <dbReference type="Proteomes" id="UP001367676"/>
    </source>
</evidence>
<organism evidence="1 2">
    <name type="scientific">Parthenolecanium corni</name>
    <dbReference type="NCBI Taxonomy" id="536013"/>
    <lineage>
        <taxon>Eukaryota</taxon>
        <taxon>Metazoa</taxon>
        <taxon>Ecdysozoa</taxon>
        <taxon>Arthropoda</taxon>
        <taxon>Hexapoda</taxon>
        <taxon>Insecta</taxon>
        <taxon>Pterygota</taxon>
        <taxon>Neoptera</taxon>
        <taxon>Paraneoptera</taxon>
        <taxon>Hemiptera</taxon>
        <taxon>Sternorrhyncha</taxon>
        <taxon>Coccoidea</taxon>
        <taxon>Coccidae</taxon>
        <taxon>Parthenolecanium</taxon>
    </lineage>
</organism>
<comment type="caution">
    <text evidence="1">The sequence shown here is derived from an EMBL/GenBank/DDBJ whole genome shotgun (WGS) entry which is preliminary data.</text>
</comment>
<dbReference type="Proteomes" id="UP001367676">
    <property type="component" value="Unassembled WGS sequence"/>
</dbReference>
<keyword evidence="2" id="KW-1185">Reference proteome</keyword>
<name>A0AAN9T5C6_9HEMI</name>